<feature type="non-terminal residue" evidence="2">
    <location>
        <position position="79"/>
    </location>
</feature>
<dbReference type="Proteomes" id="UP000653002">
    <property type="component" value="Unassembled WGS sequence"/>
</dbReference>
<gene>
    <name evidence="2" type="ORF">GUH15_09650</name>
</gene>
<evidence type="ECO:0000256" key="1">
    <source>
        <dbReference type="SAM" id="Phobius"/>
    </source>
</evidence>
<keyword evidence="1" id="KW-1133">Transmembrane helix</keyword>
<proteinExistence type="predicted"/>
<feature type="transmembrane region" description="Helical" evidence="1">
    <location>
        <begin position="19"/>
        <end position="39"/>
    </location>
</feature>
<sequence>IYAIPALLKLAAAAAMNPFTWLIAGAAALALVLEDLYVWMNGGKAQLGDFWSKFGTPDEVKKRVEGFIEILKGVGKETL</sequence>
<protein>
    <submittedName>
        <fullName evidence="2">Uncharacterized protein</fullName>
    </submittedName>
</protein>
<dbReference type="EMBL" id="JAABFR010000689">
    <property type="protein sequence ID" value="MBD4336309.1"/>
    <property type="molecule type" value="Genomic_DNA"/>
</dbReference>
<evidence type="ECO:0000313" key="3">
    <source>
        <dbReference type="Proteomes" id="UP000653002"/>
    </source>
</evidence>
<feature type="non-terminal residue" evidence="2">
    <location>
        <position position="1"/>
    </location>
</feature>
<evidence type="ECO:0000313" key="2">
    <source>
        <dbReference type="EMBL" id="MBD4336309.1"/>
    </source>
</evidence>
<name>A0A8I0L3A4_XANCI</name>
<accession>A0A8I0L3A4</accession>
<comment type="caution">
    <text evidence="2">The sequence shown here is derived from an EMBL/GenBank/DDBJ whole genome shotgun (WGS) entry which is preliminary data.</text>
</comment>
<reference evidence="2" key="1">
    <citation type="submission" date="2020-01" db="EMBL/GenBank/DDBJ databases">
        <authorList>
            <person name="Richard D."/>
        </authorList>
    </citation>
    <scope>NUCLEOTIDE SEQUENCE</scope>
    <source>
        <strain evidence="2">JP541</strain>
    </source>
</reference>
<keyword evidence="1" id="KW-0472">Membrane</keyword>
<organism evidence="2 3">
    <name type="scientific">Xanthomonas citri pv. citri</name>
    <dbReference type="NCBI Taxonomy" id="611301"/>
    <lineage>
        <taxon>Bacteria</taxon>
        <taxon>Pseudomonadati</taxon>
        <taxon>Pseudomonadota</taxon>
        <taxon>Gammaproteobacteria</taxon>
        <taxon>Lysobacterales</taxon>
        <taxon>Lysobacteraceae</taxon>
        <taxon>Xanthomonas</taxon>
    </lineage>
</organism>
<dbReference type="AlphaFoldDB" id="A0A8I0L3A4"/>
<keyword evidence="1" id="KW-0812">Transmembrane</keyword>